<comment type="caution">
    <text evidence="1">The sequence shown here is derived from an EMBL/GenBank/DDBJ whole genome shotgun (WGS) entry which is preliminary data.</text>
</comment>
<dbReference type="EMBL" id="SRHY01000061">
    <property type="protein sequence ID" value="TFJ91285.1"/>
    <property type="molecule type" value="Genomic_DNA"/>
</dbReference>
<dbReference type="InterPro" id="IPR007713">
    <property type="entry name" value="TMP_rpt"/>
</dbReference>
<protein>
    <submittedName>
        <fullName evidence="1">Uncharacterized protein</fullName>
    </submittedName>
</protein>
<proteinExistence type="predicted"/>
<dbReference type="Pfam" id="PF05017">
    <property type="entry name" value="TMP"/>
    <property type="match status" value="3"/>
</dbReference>
<organism evidence="1 2">
    <name type="scientific">Lentibacillus salicampi</name>
    <dbReference type="NCBI Taxonomy" id="175306"/>
    <lineage>
        <taxon>Bacteria</taxon>
        <taxon>Bacillati</taxon>
        <taxon>Bacillota</taxon>
        <taxon>Bacilli</taxon>
        <taxon>Bacillales</taxon>
        <taxon>Bacillaceae</taxon>
        <taxon>Lentibacillus</taxon>
    </lineage>
</organism>
<evidence type="ECO:0000313" key="2">
    <source>
        <dbReference type="Proteomes" id="UP000298484"/>
    </source>
</evidence>
<accession>A0A4Y9A776</accession>
<dbReference type="RefSeq" id="WP_135111728.1">
    <property type="nucleotide sequence ID" value="NZ_SRHY01000061.1"/>
</dbReference>
<dbReference type="Proteomes" id="UP000298484">
    <property type="component" value="Unassembled WGS sequence"/>
</dbReference>
<keyword evidence="2" id="KW-1185">Reference proteome</keyword>
<gene>
    <name evidence="1" type="ORF">E4U82_18505</name>
</gene>
<evidence type="ECO:0000313" key="1">
    <source>
        <dbReference type="EMBL" id="TFJ91285.1"/>
    </source>
</evidence>
<dbReference type="AlphaFoldDB" id="A0A4Y9A776"/>
<name>A0A4Y9A776_9BACI</name>
<sequence>MAKNPVPTTGLAGKIAGKVTPWTAAADVGLSGFEAATHFSDGNVNEGIGSTGEMLMSGAVVASATGVGAPVAAGMAVVGFGMWAGSKVYKHWDTVTKTVSKAWEGTKNLAKNAADGVKNAAKSVADTIGRWFS</sequence>
<reference evidence="1 2" key="1">
    <citation type="submission" date="2019-03" db="EMBL/GenBank/DDBJ databases">
        <title>Genome sequence of Lentibacillus salicampi ATCC BAA-719.</title>
        <authorList>
            <person name="Maclea K.S."/>
            <person name="Simoes Junior M."/>
        </authorList>
    </citation>
    <scope>NUCLEOTIDE SEQUENCE [LARGE SCALE GENOMIC DNA]</scope>
    <source>
        <strain evidence="1 2">ATCC BAA-719</strain>
    </source>
</reference>